<dbReference type="NCBIfam" id="NF003303">
    <property type="entry name" value="PRK04306.1"/>
    <property type="match status" value="1"/>
</dbReference>
<keyword evidence="2 5" id="KW-0689">Ribosomal protein</keyword>
<dbReference type="GO" id="GO:1990904">
    <property type="term" value="C:ribonucleoprotein complex"/>
    <property type="evidence" value="ECO:0007669"/>
    <property type="project" value="UniProtKB-KW"/>
</dbReference>
<keyword evidence="3 5" id="KW-0687">Ribonucleoprotein</keyword>
<evidence type="ECO:0000256" key="3">
    <source>
        <dbReference type="ARBA" id="ARBA00023274"/>
    </source>
</evidence>
<dbReference type="InterPro" id="IPR022856">
    <property type="entry name" value="Ribosomal_eL21_arc"/>
</dbReference>
<dbReference type="InterPro" id="IPR018259">
    <property type="entry name" value="Ribosomal_eL21_CS"/>
</dbReference>
<dbReference type="InterPro" id="IPR036948">
    <property type="entry name" value="Ribosomal_eL21_sf"/>
</dbReference>
<dbReference type="Pfam" id="PF01157">
    <property type="entry name" value="Ribosomal_L21e"/>
    <property type="match status" value="1"/>
</dbReference>
<evidence type="ECO:0000256" key="4">
    <source>
        <dbReference type="ARBA" id="ARBA00035219"/>
    </source>
</evidence>
<organism evidence="6 7">
    <name type="scientific">Infirmifilum lucidum</name>
    <dbReference type="NCBI Taxonomy" id="2776706"/>
    <lineage>
        <taxon>Archaea</taxon>
        <taxon>Thermoproteota</taxon>
        <taxon>Thermoprotei</taxon>
        <taxon>Thermofilales</taxon>
        <taxon>Thermofilaceae</taxon>
        <taxon>Infirmifilum</taxon>
    </lineage>
</organism>
<comment type="similarity">
    <text evidence="1 5">Belongs to the eukaryotic ribosomal protein eL21 family.</text>
</comment>
<dbReference type="FunCoup" id="A0A7L9FH89">
    <property type="interactions" value="168"/>
</dbReference>
<dbReference type="GO" id="GO:0005840">
    <property type="term" value="C:ribosome"/>
    <property type="evidence" value="ECO:0007669"/>
    <property type="project" value="UniProtKB-KW"/>
</dbReference>
<dbReference type="AlphaFoldDB" id="A0A7L9FH89"/>
<dbReference type="Gene3D" id="2.30.30.70">
    <property type="entry name" value="Ribosomal protein L21"/>
    <property type="match status" value="1"/>
</dbReference>
<dbReference type="PROSITE" id="PS01171">
    <property type="entry name" value="RIBOSOMAL_L21E"/>
    <property type="match status" value="1"/>
</dbReference>
<dbReference type="SUPFAM" id="SSF50104">
    <property type="entry name" value="Translation proteins SH3-like domain"/>
    <property type="match status" value="1"/>
</dbReference>
<dbReference type="GO" id="GO:0003735">
    <property type="term" value="F:structural constituent of ribosome"/>
    <property type="evidence" value="ECO:0007669"/>
    <property type="project" value="InterPro"/>
</dbReference>
<keyword evidence="7" id="KW-1185">Reference proteome</keyword>
<protein>
    <recommendedName>
        <fullName evidence="4 5">Large ribosomal subunit protein eL21</fullName>
    </recommendedName>
</protein>
<dbReference type="RefSeq" id="WP_192818258.1">
    <property type="nucleotide sequence ID" value="NZ_CP062310.1"/>
</dbReference>
<dbReference type="GO" id="GO:0006412">
    <property type="term" value="P:translation"/>
    <property type="evidence" value="ECO:0007669"/>
    <property type="project" value="UniProtKB-UniRule"/>
</dbReference>
<dbReference type="InterPro" id="IPR008991">
    <property type="entry name" value="Translation_prot_SH3-like_sf"/>
</dbReference>
<evidence type="ECO:0000256" key="5">
    <source>
        <dbReference type="HAMAP-Rule" id="MF_00369"/>
    </source>
</evidence>
<sequence length="102" mass="11630">MRHSHGYRNRSRKVFRHTPRTRGYGGLSRLMYEYKVGDYVIIDVNPTFIETAPHRRYQGKVGKVIERRGRAYVLEVRVGGKIKKIVATPEHLVPAAQPGGAT</sequence>
<dbReference type="HAMAP" id="MF_00369">
    <property type="entry name" value="Ribosomal_eL21"/>
    <property type="match status" value="1"/>
</dbReference>
<accession>A0A7L9FH89</accession>
<dbReference type="EMBL" id="CP062310">
    <property type="protein sequence ID" value="QOJ78286.1"/>
    <property type="molecule type" value="Genomic_DNA"/>
</dbReference>
<proteinExistence type="inferred from homology"/>
<dbReference type="GeneID" id="59149395"/>
<gene>
    <name evidence="5" type="primary">rpl21e</name>
    <name evidence="6" type="ORF">IG193_05825</name>
</gene>
<dbReference type="PANTHER" id="PTHR20981">
    <property type="entry name" value="60S RIBOSOMAL PROTEIN L21"/>
    <property type="match status" value="1"/>
</dbReference>
<name>A0A7L9FH89_9CREN</name>
<evidence type="ECO:0000256" key="1">
    <source>
        <dbReference type="ARBA" id="ARBA00008427"/>
    </source>
</evidence>
<evidence type="ECO:0000256" key="2">
    <source>
        <dbReference type="ARBA" id="ARBA00022980"/>
    </source>
</evidence>
<dbReference type="InterPro" id="IPR001147">
    <property type="entry name" value="Ribosomal_eL21"/>
</dbReference>
<evidence type="ECO:0000313" key="6">
    <source>
        <dbReference type="EMBL" id="QOJ78286.1"/>
    </source>
</evidence>
<reference evidence="6 7" key="1">
    <citation type="submission" date="2020-10" db="EMBL/GenBank/DDBJ databases">
        <title>Thermofilum lucidum 3507LT sp. nov. a novel member of Thermofilaceae family isolated from Chile hot spring, and proposal of description order Thermofilales.</title>
        <authorList>
            <person name="Zayulina K.S."/>
            <person name="Elcheninov A.G."/>
            <person name="Toshchakov S.V."/>
            <person name="Kublanov I.V."/>
        </authorList>
    </citation>
    <scope>NUCLEOTIDE SEQUENCE [LARGE SCALE GENOMIC DNA]</scope>
    <source>
        <strain evidence="6 7">3507LT</strain>
    </source>
</reference>
<dbReference type="KEGG" id="thel:IG193_05825"/>
<dbReference type="InParanoid" id="A0A7L9FH89"/>
<dbReference type="FunFam" id="2.30.30.70:FF:000001">
    <property type="entry name" value="60S ribosomal protein L21"/>
    <property type="match status" value="1"/>
</dbReference>
<evidence type="ECO:0000313" key="7">
    <source>
        <dbReference type="Proteomes" id="UP000594121"/>
    </source>
</evidence>
<dbReference type="Proteomes" id="UP000594121">
    <property type="component" value="Chromosome"/>
</dbReference>